<sequence length="72" mass="7793">MMKFPLLMLPLCALISGCQTTSKQNVCDGFSRLTPSLQTSVTILKTDRPFANQIASHNRFGAAQGCWGSKSS</sequence>
<geneLocation type="plasmid" evidence="1">
    <name>pSM141A_Rh02</name>
</geneLocation>
<accession>A0ABY1X1P1</accession>
<comment type="caution">
    <text evidence="1">The sequence shown here is derived from an EMBL/GenBank/DDBJ whole genome shotgun (WGS) entry which is preliminary data.</text>
</comment>
<organism evidence="1 2">
    <name type="scientific">Rhizobium ruizarguesonis</name>
    <dbReference type="NCBI Taxonomy" id="2081791"/>
    <lineage>
        <taxon>Bacteria</taxon>
        <taxon>Pseudomonadati</taxon>
        <taxon>Pseudomonadota</taxon>
        <taxon>Alphaproteobacteria</taxon>
        <taxon>Hyphomicrobiales</taxon>
        <taxon>Rhizobiaceae</taxon>
        <taxon>Rhizobium/Agrobacterium group</taxon>
        <taxon>Rhizobium</taxon>
    </lineage>
</organism>
<dbReference type="PROSITE" id="PS51257">
    <property type="entry name" value="PROKAR_LIPOPROTEIN"/>
    <property type="match status" value="1"/>
</dbReference>
<dbReference type="Proteomes" id="UP000291659">
    <property type="component" value="Unassembled WGS sequence"/>
</dbReference>
<proteinExistence type="predicted"/>
<keyword evidence="1" id="KW-0614">Plasmid</keyword>
<evidence type="ECO:0000313" key="1">
    <source>
        <dbReference type="EMBL" id="TAX69749.1"/>
    </source>
</evidence>
<name>A0ABY1X1P1_9HYPH</name>
<evidence type="ECO:0000313" key="2">
    <source>
        <dbReference type="Proteomes" id="UP000291659"/>
    </source>
</evidence>
<dbReference type="EMBL" id="SIOX01000003">
    <property type="protein sequence ID" value="TAX69749.1"/>
    <property type="molecule type" value="Genomic_DNA"/>
</dbReference>
<keyword evidence="2" id="KW-1185">Reference proteome</keyword>
<reference evidence="1 2" key="1">
    <citation type="submission" date="2019-02" db="EMBL/GenBank/DDBJ databases">
        <title>The genomic architecture of introgression among sibling species of bacteria.</title>
        <authorList>
            <person name="Cavassim M.I.A."/>
            <person name="Moeskjaer S."/>
            <person name="Moslemi C."/>
            <person name="Fields B."/>
            <person name="Bachmann A."/>
            <person name="Vilhjalmsson B."/>
            <person name="Schierup M.H."/>
            <person name="Young J.P.W."/>
            <person name="Andersen S.U."/>
        </authorList>
    </citation>
    <scope>NUCLEOTIDE SEQUENCE [LARGE SCALE GENOMIC DNA]</scope>
    <source>
        <strain evidence="1 2">SM141A</strain>
        <plasmid evidence="1">pSM141A_Rh02</plasmid>
    </source>
</reference>
<evidence type="ECO:0008006" key="3">
    <source>
        <dbReference type="Google" id="ProtNLM"/>
    </source>
</evidence>
<gene>
    <name evidence="1" type="ORF">ELH98_27390</name>
</gene>
<protein>
    <recommendedName>
        <fullName evidence="3">Lipoprotein</fullName>
    </recommendedName>
</protein>